<dbReference type="EMBL" id="CP016809">
    <property type="protein sequence ID" value="ANY73753.1"/>
    <property type="molecule type" value="Genomic_DNA"/>
</dbReference>
<proteinExistence type="predicted"/>
<dbReference type="RefSeq" id="WP_099478035.1">
    <property type="nucleotide sequence ID" value="NZ_CP016809.1"/>
</dbReference>
<dbReference type="GeneID" id="48309533"/>
<name>A0A1B2E1B6_9BACL</name>
<accession>A0A1B2E1B6</accession>
<evidence type="ECO:0000313" key="1">
    <source>
        <dbReference type="EMBL" id="ANY73753.1"/>
    </source>
</evidence>
<protein>
    <submittedName>
        <fullName evidence="1">Uncharacterized protein</fullName>
    </submittedName>
</protein>
<dbReference type="AlphaFoldDB" id="A0A1B2E1B6"/>
<sequence length="130" mass="14951">MRSMNGVGVDSYQLGCGLEEIKEKIKDLDFTEEELDNHFTLSTDSIKFWIDKDQSNVTQISVFGEYTGKFLKKIGIGGTLSDLNDLGIKWVKEDYVYKLPEYPGVCFELEDIDDWNEIEAPIQFISIYCE</sequence>
<gene>
    <name evidence="1" type="ORF">BBD41_14870</name>
</gene>
<organism evidence="1">
    <name type="scientific">Paenibacillus ihbetae</name>
    <dbReference type="NCBI Taxonomy" id="1870820"/>
    <lineage>
        <taxon>Bacteria</taxon>
        <taxon>Bacillati</taxon>
        <taxon>Bacillota</taxon>
        <taxon>Bacilli</taxon>
        <taxon>Bacillales</taxon>
        <taxon>Paenibacillaceae</taxon>
        <taxon>Paenibacillus</taxon>
    </lineage>
</organism>
<reference evidence="1" key="1">
    <citation type="submission" date="2016-08" db="EMBL/GenBank/DDBJ databases">
        <title>Complete Genome Seqeunce of Paenibacillus sp. nov. IHBB 9852 from high altitute lake of Indian trans-Himalayas.</title>
        <authorList>
            <person name="Kiran S."/>
            <person name="Swarnkar M.K."/>
            <person name="Rana A."/>
            <person name="Tewari R."/>
            <person name="Gulati A."/>
        </authorList>
    </citation>
    <scope>NUCLEOTIDE SEQUENCE [LARGE SCALE GENOMIC DNA]</scope>
    <source>
        <strain evidence="1">IHBB 9852</strain>
    </source>
</reference>
<dbReference type="KEGG" id="pib:BBD41_14870"/>